<dbReference type="InterPro" id="IPR015424">
    <property type="entry name" value="PyrdxlP-dep_Trfase"/>
</dbReference>
<proteinExistence type="inferred from homology"/>
<dbReference type="InterPro" id="IPR015422">
    <property type="entry name" value="PyrdxlP-dep_Trfase_small"/>
</dbReference>
<reference evidence="3 4" key="1">
    <citation type="submission" date="2024-02" db="EMBL/GenBank/DDBJ databases">
        <title>The Genome Sequence of Enterococcus sp. DIV0159.</title>
        <authorList>
            <person name="Earl A."/>
            <person name="Manson A."/>
            <person name="Gilmore M."/>
            <person name="Sanders J."/>
            <person name="Shea T."/>
            <person name="Howe W."/>
            <person name="Livny J."/>
            <person name="Cuomo C."/>
            <person name="Neafsey D."/>
            <person name="Birren B."/>
        </authorList>
    </citation>
    <scope>NUCLEOTIDE SEQUENCE [LARGE SCALE GENOMIC DNA]</scope>
    <source>
        <strain evidence="3 4">665A</strain>
    </source>
</reference>
<dbReference type="RefSeq" id="WP_207701105.1">
    <property type="nucleotide sequence ID" value="NZ_JAFREL020000005.1"/>
</dbReference>
<evidence type="ECO:0000256" key="1">
    <source>
        <dbReference type="RuleBase" id="RU000481"/>
    </source>
</evidence>
<dbReference type="InterPro" id="IPR015421">
    <property type="entry name" value="PyrdxlP-dep_Trfase_major"/>
</dbReference>
<comment type="similarity">
    <text evidence="1">Belongs to the class-I pyridoxal-phosphate-dependent aminotransferase family.</text>
</comment>
<accession>A0ABV0EV87</accession>
<evidence type="ECO:0000313" key="4">
    <source>
        <dbReference type="Proteomes" id="UP000664357"/>
    </source>
</evidence>
<dbReference type="Pfam" id="PF00155">
    <property type="entry name" value="Aminotran_1_2"/>
    <property type="match status" value="1"/>
</dbReference>
<dbReference type="Proteomes" id="UP000664357">
    <property type="component" value="Unassembled WGS sequence"/>
</dbReference>
<dbReference type="Gene3D" id="3.90.1150.10">
    <property type="entry name" value="Aspartate Aminotransferase, domain 1"/>
    <property type="match status" value="1"/>
</dbReference>
<dbReference type="PANTHER" id="PTHR43510">
    <property type="entry name" value="AMINOTRANSFERASE FUNCTION, HYPOTHETICAL (EUROFUNG)"/>
    <property type="match status" value="1"/>
</dbReference>
<keyword evidence="4" id="KW-1185">Reference proteome</keyword>
<dbReference type="PANTHER" id="PTHR43510:SF1">
    <property type="entry name" value="AMINOTRANSFERASE FUNCTION, HYPOTHETICAL (EUROFUNG)"/>
    <property type="match status" value="1"/>
</dbReference>
<dbReference type="SUPFAM" id="SSF53383">
    <property type="entry name" value="PLP-dependent transferases"/>
    <property type="match status" value="1"/>
</dbReference>
<dbReference type="EC" id="2.6.1.-" evidence="1"/>
<comment type="cofactor">
    <cofactor evidence="1">
        <name>pyridoxal 5'-phosphate</name>
        <dbReference type="ChEBI" id="CHEBI:597326"/>
    </cofactor>
</comment>
<dbReference type="CDD" id="cd00609">
    <property type="entry name" value="AAT_like"/>
    <property type="match status" value="1"/>
</dbReference>
<sequence length="375" mass="41585">MYIKPFGVERWLSNYEFNVDYNLTSTSIIPFSLDELLEVTGENPEEVKEAIFSLRLSYGAIEGNPDYLAGVASLYDSLGPDQVISTHGGVGASHLTMMTLIEPGDHVVAILPAYQQIYSVPESIGAKVDYLFMEKADRFVIDLDKLDALVTPKTKAICFNNPNNPTGQVVSDEIVRAMTEIARKNDAYLICDEAYRGLAHEAGFGLSVADSYEKGVSLGSMSKAFAMAGLRLGWIATQDEWLIKAVEIQRDYTMISCGGIDEYIAGLALKNKEVVCERNLSIVRHRVALFNDWVKNEPKLDCVLPQGGTVCLPYYQSSLSSEDFCRKAIETESVLLMPGSVFELENCFRMGCAREPEEKFLAGLERVSSFLKKIN</sequence>
<gene>
    <name evidence="3" type="ORF">JZO67_004557</name>
</gene>
<dbReference type="InterPro" id="IPR004839">
    <property type="entry name" value="Aminotransferase_I/II_large"/>
</dbReference>
<feature type="domain" description="Aminotransferase class I/classII large" evidence="2">
    <location>
        <begin position="45"/>
        <end position="362"/>
    </location>
</feature>
<dbReference type="EMBL" id="JAFREL020000005">
    <property type="protein sequence ID" value="MEO1772575.1"/>
    <property type="molecule type" value="Genomic_DNA"/>
</dbReference>
<comment type="caution">
    <text evidence="3">The sequence shown here is derived from an EMBL/GenBank/DDBJ whole genome shotgun (WGS) entry which is preliminary data.</text>
</comment>
<name>A0ABV0EV87_9ENTE</name>
<protein>
    <recommendedName>
        <fullName evidence="1">Aminotransferase</fullName>
        <ecNumber evidence="1">2.6.1.-</ecNumber>
    </recommendedName>
</protein>
<evidence type="ECO:0000313" key="3">
    <source>
        <dbReference type="EMBL" id="MEO1772575.1"/>
    </source>
</evidence>
<dbReference type="Gene3D" id="3.40.640.10">
    <property type="entry name" value="Type I PLP-dependent aspartate aminotransferase-like (Major domain)"/>
    <property type="match status" value="1"/>
</dbReference>
<dbReference type="PROSITE" id="PS00105">
    <property type="entry name" value="AA_TRANSFER_CLASS_1"/>
    <property type="match status" value="1"/>
</dbReference>
<keyword evidence="1" id="KW-0032">Aminotransferase</keyword>
<keyword evidence="1" id="KW-0808">Transferase</keyword>
<evidence type="ECO:0000259" key="2">
    <source>
        <dbReference type="Pfam" id="PF00155"/>
    </source>
</evidence>
<dbReference type="InterPro" id="IPR004838">
    <property type="entry name" value="NHTrfase_class1_PyrdxlP-BS"/>
</dbReference>
<organism evidence="3 4">
    <name type="scientific">Candidatus Enterococcus ferrettii</name>
    <dbReference type="NCBI Taxonomy" id="2815324"/>
    <lineage>
        <taxon>Bacteria</taxon>
        <taxon>Bacillati</taxon>
        <taxon>Bacillota</taxon>
        <taxon>Bacilli</taxon>
        <taxon>Lactobacillales</taxon>
        <taxon>Enterococcaceae</taxon>
        <taxon>Enterococcus</taxon>
    </lineage>
</organism>